<reference evidence="1 2" key="1">
    <citation type="journal article" date="2019" name="Nat. Ecol. Evol.">
        <title>Megaphylogeny resolves global patterns of mushroom evolution.</title>
        <authorList>
            <person name="Varga T."/>
            <person name="Krizsan K."/>
            <person name="Foldi C."/>
            <person name="Dima B."/>
            <person name="Sanchez-Garcia M."/>
            <person name="Sanchez-Ramirez S."/>
            <person name="Szollosi G.J."/>
            <person name="Szarkandi J.G."/>
            <person name="Papp V."/>
            <person name="Albert L."/>
            <person name="Andreopoulos W."/>
            <person name="Angelini C."/>
            <person name="Antonin V."/>
            <person name="Barry K.W."/>
            <person name="Bougher N.L."/>
            <person name="Buchanan P."/>
            <person name="Buyck B."/>
            <person name="Bense V."/>
            <person name="Catcheside P."/>
            <person name="Chovatia M."/>
            <person name="Cooper J."/>
            <person name="Damon W."/>
            <person name="Desjardin D."/>
            <person name="Finy P."/>
            <person name="Geml J."/>
            <person name="Haridas S."/>
            <person name="Hughes K."/>
            <person name="Justo A."/>
            <person name="Karasinski D."/>
            <person name="Kautmanova I."/>
            <person name="Kiss B."/>
            <person name="Kocsube S."/>
            <person name="Kotiranta H."/>
            <person name="LaButti K.M."/>
            <person name="Lechner B.E."/>
            <person name="Liimatainen K."/>
            <person name="Lipzen A."/>
            <person name="Lukacs Z."/>
            <person name="Mihaltcheva S."/>
            <person name="Morgado L.N."/>
            <person name="Niskanen T."/>
            <person name="Noordeloos M.E."/>
            <person name="Ohm R.A."/>
            <person name="Ortiz-Santana B."/>
            <person name="Ovrebo C."/>
            <person name="Racz N."/>
            <person name="Riley R."/>
            <person name="Savchenko A."/>
            <person name="Shiryaev A."/>
            <person name="Soop K."/>
            <person name="Spirin V."/>
            <person name="Szebenyi C."/>
            <person name="Tomsovsky M."/>
            <person name="Tulloss R.E."/>
            <person name="Uehling J."/>
            <person name="Grigoriev I.V."/>
            <person name="Vagvolgyi C."/>
            <person name="Papp T."/>
            <person name="Martin F.M."/>
            <person name="Miettinen O."/>
            <person name="Hibbett D.S."/>
            <person name="Nagy L.G."/>
        </authorList>
    </citation>
    <scope>NUCLEOTIDE SEQUENCE [LARGE SCALE GENOMIC DNA]</scope>
    <source>
        <strain evidence="1 2">NL-1719</strain>
    </source>
</reference>
<keyword evidence="2" id="KW-1185">Reference proteome</keyword>
<gene>
    <name evidence="1" type="ORF">BDN72DRAFT_906408</name>
</gene>
<dbReference type="Proteomes" id="UP000308600">
    <property type="component" value="Unassembled WGS sequence"/>
</dbReference>
<accession>A0ACD2ZYX5</accession>
<protein>
    <submittedName>
        <fullName evidence="1">Uncharacterized protein</fullName>
    </submittedName>
</protein>
<sequence length="338" mass="38002">MTAREETKITPTAASEETIEEIPHINSTDSWGDALTRCKDQFASMPILHREVSSGLSFNESCNMLTDDLEDERHAVIWQESERLSQMQIHSGYASSTIALFAAPHSKRMIPWLDWRLLQGPIGCREQMEQYAKRDPLFVASLFLKLKASSDYLDLDQMLSWLSETVINVHKLCTKPMVLITLNEELSYANWDFKHYGSWRLDVSIIETGHTIKIPQYQALHDPTCTRPRTIPPPHSVPAVTANTSSSNNQQLVPAANQTSPPTCGPKPPPIPPLPNSNLKPEPEVSRIPEHKNTSTLDTPFTPSSSSKELTISQRLEELMDVVKRQEALLESVARRLG</sequence>
<proteinExistence type="predicted"/>
<evidence type="ECO:0000313" key="1">
    <source>
        <dbReference type="EMBL" id="TFK58793.1"/>
    </source>
</evidence>
<dbReference type="EMBL" id="ML209191">
    <property type="protein sequence ID" value="TFK58793.1"/>
    <property type="molecule type" value="Genomic_DNA"/>
</dbReference>
<evidence type="ECO:0000313" key="2">
    <source>
        <dbReference type="Proteomes" id="UP000308600"/>
    </source>
</evidence>
<organism evidence="1 2">
    <name type="scientific">Pluteus cervinus</name>
    <dbReference type="NCBI Taxonomy" id="181527"/>
    <lineage>
        <taxon>Eukaryota</taxon>
        <taxon>Fungi</taxon>
        <taxon>Dikarya</taxon>
        <taxon>Basidiomycota</taxon>
        <taxon>Agaricomycotina</taxon>
        <taxon>Agaricomycetes</taxon>
        <taxon>Agaricomycetidae</taxon>
        <taxon>Agaricales</taxon>
        <taxon>Pluteineae</taxon>
        <taxon>Pluteaceae</taxon>
        <taxon>Pluteus</taxon>
    </lineage>
</organism>
<name>A0ACD2ZYX5_9AGAR</name>